<evidence type="ECO:0000259" key="1">
    <source>
        <dbReference type="Pfam" id="PF12684"/>
    </source>
</evidence>
<evidence type="ECO:0000313" key="3">
    <source>
        <dbReference type="EMBL" id="CAB4195707.1"/>
    </source>
</evidence>
<protein>
    <submittedName>
        <fullName evidence="2">Exodeoxyribonuclease 8, PDDEXK-like domain containing protein</fullName>
    </submittedName>
</protein>
<evidence type="ECO:0000313" key="4">
    <source>
        <dbReference type="EMBL" id="CAB4222577.1"/>
    </source>
</evidence>
<sequence>MITEPGIYTDIPERDYHGDPCPTPSLSASIIKVLDKESPGHAWSEHPRLNRTKALEIEHSTKTQGMGTALHKLILGKGRPLKILNFDDFRTAAARTARDTAIGNGETPLLAKEMDRAEVIAEAARRRIAKSRFAHLFGADQGDAEVTLVWREKNGIYCRSRIDWLPHTARAGGHITVIDIKTTEMSANPTEWQRTMFDFGGDIQDAFYKRGLRQLIPGVRSVDFIFTVIEQKPPYAVSFCEVSGETFENAKDTVDLAIKSWGALLERGTDLDQWPLYEDAVEQIDPPIWRKTASEMRRLRMQHRIAEWQRPLEGKAA</sequence>
<dbReference type="EMBL" id="LR797244">
    <property type="protein sequence ID" value="CAB4195707.1"/>
    <property type="molecule type" value="Genomic_DNA"/>
</dbReference>
<evidence type="ECO:0000313" key="2">
    <source>
        <dbReference type="EMBL" id="CAB4167869.1"/>
    </source>
</evidence>
<accession>A0A6J5P7N2</accession>
<dbReference type="Gene3D" id="3.90.320.10">
    <property type="match status" value="1"/>
</dbReference>
<dbReference type="Pfam" id="PF12684">
    <property type="entry name" value="DUF3799"/>
    <property type="match status" value="1"/>
</dbReference>
<feature type="domain" description="Putative exodeoxyribonuclease 8 PDDEXK-like" evidence="1">
    <location>
        <begin position="109"/>
        <end position="260"/>
    </location>
</feature>
<proteinExistence type="predicted"/>
<gene>
    <name evidence="3" type="ORF">UFOVP1293_52</name>
    <name evidence="4" type="ORF">UFOVP1644_70</name>
    <name evidence="2" type="ORF">UFOVP860_59</name>
</gene>
<reference evidence="2" key="1">
    <citation type="submission" date="2020-04" db="EMBL/GenBank/DDBJ databases">
        <authorList>
            <person name="Chiriac C."/>
            <person name="Salcher M."/>
            <person name="Ghai R."/>
            <person name="Kavagutti S V."/>
        </authorList>
    </citation>
    <scope>NUCLEOTIDE SEQUENCE</scope>
</reference>
<dbReference type="EMBL" id="LR797513">
    <property type="protein sequence ID" value="CAB4222577.1"/>
    <property type="molecule type" value="Genomic_DNA"/>
</dbReference>
<dbReference type="InterPro" id="IPR011604">
    <property type="entry name" value="PDDEXK-like_dom_sf"/>
</dbReference>
<name>A0A6J5P7N2_9CAUD</name>
<dbReference type="InterPro" id="IPR024432">
    <property type="entry name" value="Put_RecE_PDDEXK-like_dom"/>
</dbReference>
<dbReference type="EMBL" id="LR796812">
    <property type="protein sequence ID" value="CAB4167869.1"/>
    <property type="molecule type" value="Genomic_DNA"/>
</dbReference>
<organism evidence="2">
    <name type="scientific">uncultured Caudovirales phage</name>
    <dbReference type="NCBI Taxonomy" id="2100421"/>
    <lineage>
        <taxon>Viruses</taxon>
        <taxon>Duplodnaviria</taxon>
        <taxon>Heunggongvirae</taxon>
        <taxon>Uroviricota</taxon>
        <taxon>Caudoviricetes</taxon>
        <taxon>Peduoviridae</taxon>
        <taxon>Maltschvirus</taxon>
        <taxon>Maltschvirus maltsch</taxon>
    </lineage>
</organism>